<evidence type="ECO:0000313" key="4">
    <source>
        <dbReference type="EMBL" id="SDW74706.1"/>
    </source>
</evidence>
<accession>A0AAN4ZZC2</accession>
<dbReference type="PANTHER" id="PTHR35024:SF4">
    <property type="entry name" value="POLYMER-FORMING CYTOSKELETAL PROTEIN"/>
    <property type="match status" value="1"/>
</dbReference>
<dbReference type="Pfam" id="PF04519">
    <property type="entry name" value="Bactofilin"/>
    <property type="match status" value="1"/>
</dbReference>
<organism evidence="3 6">
    <name type="scientific">Allgaiera indica</name>
    <dbReference type="NCBI Taxonomy" id="765699"/>
    <lineage>
        <taxon>Bacteria</taxon>
        <taxon>Pseudomonadati</taxon>
        <taxon>Pseudomonadota</taxon>
        <taxon>Alphaproteobacteria</taxon>
        <taxon>Rhodobacterales</taxon>
        <taxon>Paracoccaceae</taxon>
        <taxon>Allgaiera</taxon>
    </lineage>
</organism>
<evidence type="ECO:0000313" key="3">
    <source>
        <dbReference type="EMBL" id="GHE00932.1"/>
    </source>
</evidence>
<dbReference type="RefSeq" id="WP_035843774.1">
    <property type="nucleotide sequence ID" value="NZ_BNAB01000005.1"/>
</dbReference>
<evidence type="ECO:0000313" key="5">
    <source>
        <dbReference type="Proteomes" id="UP000199541"/>
    </source>
</evidence>
<reference evidence="4 5" key="2">
    <citation type="submission" date="2016-10" db="EMBL/GenBank/DDBJ databases">
        <authorList>
            <person name="Varghese N."/>
            <person name="Submissions S."/>
        </authorList>
    </citation>
    <scope>NUCLEOTIDE SEQUENCE [LARGE SCALE GENOMIC DNA]</scope>
    <source>
        <strain evidence="4 5">DSM 24802</strain>
    </source>
</reference>
<evidence type="ECO:0000313" key="6">
    <source>
        <dbReference type="Proteomes" id="UP000634647"/>
    </source>
</evidence>
<dbReference type="Proteomes" id="UP000634647">
    <property type="component" value="Unassembled WGS sequence"/>
</dbReference>
<dbReference type="Proteomes" id="UP000199541">
    <property type="component" value="Unassembled WGS sequence"/>
</dbReference>
<reference evidence="3" key="1">
    <citation type="journal article" date="2014" name="Int. J. Syst. Evol. Microbiol.">
        <title>Complete genome sequence of Corynebacterium casei LMG S-19264T (=DSM 44701T), isolated from a smear-ripened cheese.</title>
        <authorList>
            <consortium name="US DOE Joint Genome Institute (JGI-PGF)"/>
            <person name="Walter F."/>
            <person name="Albersmeier A."/>
            <person name="Kalinowski J."/>
            <person name="Ruckert C."/>
        </authorList>
    </citation>
    <scope>NUCLEOTIDE SEQUENCE</scope>
    <source>
        <strain evidence="3">CGMCC 1.10859</strain>
    </source>
</reference>
<comment type="caution">
    <text evidence="3">The sequence shown here is derived from an EMBL/GenBank/DDBJ whole genome shotgun (WGS) entry which is preliminary data.</text>
</comment>
<dbReference type="EMBL" id="FNOB01000006">
    <property type="protein sequence ID" value="SDW74706.1"/>
    <property type="molecule type" value="Genomic_DNA"/>
</dbReference>
<protein>
    <submittedName>
        <fullName evidence="4">Protein CcmA, bactofilin family</fullName>
    </submittedName>
</protein>
<dbReference type="PANTHER" id="PTHR35024">
    <property type="entry name" value="HYPOTHETICAL CYTOSOLIC PROTEIN"/>
    <property type="match status" value="1"/>
</dbReference>
<dbReference type="InterPro" id="IPR007607">
    <property type="entry name" value="BacA/B"/>
</dbReference>
<reference evidence="3" key="3">
    <citation type="submission" date="2023-06" db="EMBL/GenBank/DDBJ databases">
        <authorList>
            <person name="Sun Q."/>
            <person name="Zhou Y."/>
        </authorList>
    </citation>
    <scope>NUCLEOTIDE SEQUENCE</scope>
    <source>
        <strain evidence="3">CGMCC 1.10859</strain>
    </source>
</reference>
<dbReference type="EMBL" id="BNAB01000005">
    <property type="protein sequence ID" value="GHE00932.1"/>
    <property type="molecule type" value="Genomic_DNA"/>
</dbReference>
<name>A0AAN4ZZC2_9RHOB</name>
<evidence type="ECO:0000256" key="1">
    <source>
        <dbReference type="ARBA" id="ARBA00044755"/>
    </source>
</evidence>
<keyword evidence="5" id="KW-1185">Reference proteome</keyword>
<dbReference type="AlphaFoldDB" id="A0AAN4ZZC2"/>
<gene>
    <name evidence="3" type="ORF">GCM10008024_14540</name>
    <name evidence="4" type="ORF">SAMN05444006_106143</name>
</gene>
<evidence type="ECO:0000256" key="2">
    <source>
        <dbReference type="SAM" id="MobiDB-lite"/>
    </source>
</evidence>
<proteinExistence type="inferred from homology"/>
<comment type="similarity">
    <text evidence="1">Belongs to the bactofilin family.</text>
</comment>
<feature type="region of interest" description="Disordered" evidence="2">
    <location>
        <begin position="1"/>
        <end position="23"/>
    </location>
</feature>
<feature type="compositionally biased region" description="Low complexity" evidence="2">
    <location>
        <begin position="9"/>
        <end position="23"/>
    </location>
</feature>
<sequence length="123" mass="12219">MSQPPDTPGQQSSASASGGQSHFAAGAKLSGDLSAPGLMELRGQFDGKMSADAVVIEDSGSASGEIHAASVAVKGCFEGKIFGGDVKLHAGAKASGEILYQTLTIESGAEVNAACSCKKTSEA</sequence>